<dbReference type="AlphaFoldDB" id="A0A4W3K7W6"/>
<dbReference type="Ensembl" id="ENSCMIT00000041093.1">
    <property type="protein sequence ID" value="ENSCMIP00000040520.1"/>
    <property type="gene ID" value="ENSCMIG00000016884.1"/>
</dbReference>
<dbReference type="GeneTree" id="ENSGT00940000153469"/>
<dbReference type="OMA" id="VEEPGCW"/>
<evidence type="ECO:0000313" key="2">
    <source>
        <dbReference type="Ensembl" id="ENSCMIP00000040520.1"/>
    </source>
</evidence>
<reference evidence="2" key="5">
    <citation type="submission" date="2025-09" db="UniProtKB">
        <authorList>
            <consortium name="Ensembl"/>
        </authorList>
    </citation>
    <scope>IDENTIFICATION</scope>
</reference>
<feature type="compositionally biased region" description="Basic and acidic residues" evidence="1">
    <location>
        <begin position="449"/>
        <end position="458"/>
    </location>
</feature>
<dbReference type="Proteomes" id="UP000314986">
    <property type="component" value="Unassembled WGS sequence"/>
</dbReference>
<feature type="region of interest" description="Disordered" evidence="1">
    <location>
        <begin position="442"/>
        <end position="466"/>
    </location>
</feature>
<feature type="region of interest" description="Disordered" evidence="1">
    <location>
        <begin position="264"/>
        <end position="286"/>
    </location>
</feature>
<sequence length="753" mass="83541">ANDLGTEEALTAEGREWENPVNMIQGNNEEAPTLMEGESLAITQPISPKTMTVHVQIHSNPVSTSPLISGKKSKKIASIFLKKKPDFDTNDVEAIPLSPNPTDPVPARRSNVVISEEELELSVLDVTEQSPIKAKCSRVEKEQFMNAFRQPSAELAKSGLKKALGKPKVLKASQDEGVEEVDACSSQEKDELASAESAHILARCSEESAVGKRNSKGQSVKRRNKLKCKRISHKIVKGNLKVDGYELIENGNDDLDGNSIDLKELGTKDPSTTQSNDSPKRLTRRSFRQQRNAVDYCSTPVSVASYLQLLCLAENMRTDAKDLSALLALNKSDIRRSMLHLQYWVRSGGARLPTADSQDNSDLRDEDVPLCDTGCAEQLLGLKTSSGPHQDLLLEFQRRRLDFMSCNLERLLPLPKQIIAEPREPADNADLTEPVLRGSGLMEKSQPQQHDRPADSRPPKAVTKTYQRRKVELFDSDLFDSELNLSNSFLTLPSEIPATGSDLDSADSNCLDSLSSGSSKNRLNCSHDGANKPRTLAEQKCCELVSVCLGSLVEFMDSASFLDSCLRSHSVETEGWCGRDRYHWSAAEVKSGMLDERRLEQGDWWVPHHFGEVRATVEAMSWKKCQSRMAQAIETSVPECRELGVDPTGELTLSISQAASHKDVMYSQHSHYHTSTAMKRVEVGKSVFTSKAFACLGNRQASAVEYLPVLRTICRAEKQKEQGKLKRRFLHYLDGIHLEIPKGTLERLAADFP</sequence>
<accession>A0A4W3K7W6</accession>
<dbReference type="STRING" id="7868.ENSCMIP00000040520"/>
<reference evidence="3" key="3">
    <citation type="journal article" date="2014" name="Nature">
        <title>Elephant shark genome provides unique insights into gnathostome evolution.</title>
        <authorList>
            <consortium name="International Elephant Shark Genome Sequencing Consortium"/>
            <person name="Venkatesh B."/>
            <person name="Lee A.P."/>
            <person name="Ravi V."/>
            <person name="Maurya A.K."/>
            <person name="Lian M.M."/>
            <person name="Swann J.B."/>
            <person name="Ohta Y."/>
            <person name="Flajnik M.F."/>
            <person name="Sutoh Y."/>
            <person name="Kasahara M."/>
            <person name="Hoon S."/>
            <person name="Gangu V."/>
            <person name="Roy S.W."/>
            <person name="Irimia M."/>
            <person name="Korzh V."/>
            <person name="Kondrychyn I."/>
            <person name="Lim Z.W."/>
            <person name="Tay B.H."/>
            <person name="Tohari S."/>
            <person name="Kong K.W."/>
            <person name="Ho S."/>
            <person name="Lorente-Galdos B."/>
            <person name="Quilez J."/>
            <person name="Marques-Bonet T."/>
            <person name="Raney B.J."/>
            <person name="Ingham P.W."/>
            <person name="Tay A."/>
            <person name="Hillier L.W."/>
            <person name="Minx P."/>
            <person name="Boehm T."/>
            <person name="Wilson R.K."/>
            <person name="Brenner S."/>
            <person name="Warren W.C."/>
        </authorList>
    </citation>
    <scope>NUCLEOTIDE SEQUENCE [LARGE SCALE GENOMIC DNA]</scope>
</reference>
<evidence type="ECO:0000313" key="3">
    <source>
        <dbReference type="Proteomes" id="UP000314986"/>
    </source>
</evidence>
<dbReference type="PANTHER" id="PTHR23389:SF21">
    <property type="entry name" value="ATPASE FAMILY AAA DOMAIN-CONTAINING PROTEIN 5"/>
    <property type="match status" value="1"/>
</dbReference>
<organism evidence="2 3">
    <name type="scientific">Callorhinchus milii</name>
    <name type="common">Ghost shark</name>
    <dbReference type="NCBI Taxonomy" id="7868"/>
    <lineage>
        <taxon>Eukaryota</taxon>
        <taxon>Metazoa</taxon>
        <taxon>Chordata</taxon>
        <taxon>Craniata</taxon>
        <taxon>Vertebrata</taxon>
        <taxon>Chondrichthyes</taxon>
        <taxon>Holocephali</taxon>
        <taxon>Chimaeriformes</taxon>
        <taxon>Callorhinchidae</taxon>
        <taxon>Callorhinchus</taxon>
    </lineage>
</organism>
<name>A0A4W3K7W6_CALMI</name>
<evidence type="ECO:0008006" key="4">
    <source>
        <dbReference type="Google" id="ProtNLM"/>
    </source>
</evidence>
<dbReference type="GO" id="GO:0005634">
    <property type="term" value="C:nucleus"/>
    <property type="evidence" value="ECO:0007669"/>
    <property type="project" value="TreeGrafter"/>
</dbReference>
<reference evidence="2" key="4">
    <citation type="submission" date="2025-08" db="UniProtKB">
        <authorList>
            <consortium name="Ensembl"/>
        </authorList>
    </citation>
    <scope>IDENTIFICATION</scope>
</reference>
<reference evidence="3" key="1">
    <citation type="journal article" date="2006" name="Science">
        <title>Ancient noncoding elements conserved in the human genome.</title>
        <authorList>
            <person name="Venkatesh B."/>
            <person name="Kirkness E.F."/>
            <person name="Loh Y.H."/>
            <person name="Halpern A.L."/>
            <person name="Lee A.P."/>
            <person name="Johnson J."/>
            <person name="Dandona N."/>
            <person name="Viswanathan L.D."/>
            <person name="Tay A."/>
            <person name="Venter J.C."/>
            <person name="Strausberg R.L."/>
            <person name="Brenner S."/>
        </authorList>
    </citation>
    <scope>NUCLEOTIDE SEQUENCE [LARGE SCALE GENOMIC DNA]</scope>
</reference>
<dbReference type="GO" id="GO:0061860">
    <property type="term" value="F:DNA clamp unloader activity"/>
    <property type="evidence" value="ECO:0007669"/>
    <property type="project" value="TreeGrafter"/>
</dbReference>
<evidence type="ECO:0000256" key="1">
    <source>
        <dbReference type="SAM" id="MobiDB-lite"/>
    </source>
</evidence>
<proteinExistence type="predicted"/>
<protein>
    <recommendedName>
        <fullName evidence="4">ATPase family AAA domain-containing protein 5</fullName>
    </recommendedName>
</protein>
<dbReference type="GO" id="GO:0003677">
    <property type="term" value="F:DNA binding"/>
    <property type="evidence" value="ECO:0007669"/>
    <property type="project" value="TreeGrafter"/>
</dbReference>
<keyword evidence="3" id="KW-1185">Reference proteome</keyword>
<dbReference type="InParanoid" id="A0A4W3K7W6"/>
<reference evidence="3" key="2">
    <citation type="journal article" date="2007" name="PLoS Biol.">
        <title>Survey sequencing and comparative analysis of the elephant shark (Callorhinchus milii) genome.</title>
        <authorList>
            <person name="Venkatesh B."/>
            <person name="Kirkness E.F."/>
            <person name="Loh Y.H."/>
            <person name="Halpern A.L."/>
            <person name="Lee A.P."/>
            <person name="Johnson J."/>
            <person name="Dandona N."/>
            <person name="Viswanathan L.D."/>
            <person name="Tay A."/>
            <person name="Venter J.C."/>
            <person name="Strausberg R.L."/>
            <person name="Brenner S."/>
        </authorList>
    </citation>
    <scope>NUCLEOTIDE SEQUENCE [LARGE SCALE GENOMIC DNA]</scope>
</reference>
<dbReference type="PANTHER" id="PTHR23389">
    <property type="entry name" value="CHROMOSOME TRANSMISSION FIDELITY FACTOR 18"/>
    <property type="match status" value="1"/>
</dbReference>